<reference evidence="1" key="2">
    <citation type="journal article" date="2022" name="New Phytol.">
        <title>Evolutionary transition to the ectomycorrhizal habit in the genomes of a hyperdiverse lineage of mushroom-forming fungi.</title>
        <authorList>
            <person name="Looney B."/>
            <person name="Miyauchi S."/>
            <person name="Morin E."/>
            <person name="Drula E."/>
            <person name="Courty P.E."/>
            <person name="Kohler A."/>
            <person name="Kuo A."/>
            <person name="LaButti K."/>
            <person name="Pangilinan J."/>
            <person name="Lipzen A."/>
            <person name="Riley R."/>
            <person name="Andreopoulos W."/>
            <person name="He G."/>
            <person name="Johnson J."/>
            <person name="Nolan M."/>
            <person name="Tritt A."/>
            <person name="Barry K.W."/>
            <person name="Grigoriev I.V."/>
            <person name="Nagy L.G."/>
            <person name="Hibbett D."/>
            <person name="Henrissat B."/>
            <person name="Matheny P.B."/>
            <person name="Labbe J."/>
            <person name="Martin F.M."/>
        </authorList>
    </citation>
    <scope>NUCLEOTIDE SEQUENCE</scope>
    <source>
        <strain evidence="1">EC-137</strain>
    </source>
</reference>
<gene>
    <name evidence="1" type="ORF">K488DRAFT_75709</name>
</gene>
<protein>
    <submittedName>
        <fullName evidence="1">Voltage-dependent anion channel-domain-containing protein</fullName>
    </submittedName>
</protein>
<accession>A0ACB8QZI7</accession>
<reference evidence="1" key="1">
    <citation type="submission" date="2021-02" db="EMBL/GenBank/DDBJ databases">
        <authorList>
            <consortium name="DOE Joint Genome Institute"/>
            <person name="Ahrendt S."/>
            <person name="Looney B.P."/>
            <person name="Miyauchi S."/>
            <person name="Morin E."/>
            <person name="Drula E."/>
            <person name="Courty P.E."/>
            <person name="Chicoki N."/>
            <person name="Fauchery L."/>
            <person name="Kohler A."/>
            <person name="Kuo A."/>
            <person name="Labutti K."/>
            <person name="Pangilinan J."/>
            <person name="Lipzen A."/>
            <person name="Riley R."/>
            <person name="Andreopoulos W."/>
            <person name="He G."/>
            <person name="Johnson J."/>
            <person name="Barry K.W."/>
            <person name="Grigoriev I.V."/>
            <person name="Nagy L."/>
            <person name="Hibbett D."/>
            <person name="Henrissat B."/>
            <person name="Matheny P.B."/>
            <person name="Labbe J."/>
            <person name="Martin F."/>
        </authorList>
    </citation>
    <scope>NUCLEOTIDE SEQUENCE</scope>
    <source>
        <strain evidence="1">EC-137</strain>
    </source>
</reference>
<organism evidence="1 2">
    <name type="scientific">Vararia minispora EC-137</name>
    <dbReference type="NCBI Taxonomy" id="1314806"/>
    <lineage>
        <taxon>Eukaryota</taxon>
        <taxon>Fungi</taxon>
        <taxon>Dikarya</taxon>
        <taxon>Basidiomycota</taxon>
        <taxon>Agaricomycotina</taxon>
        <taxon>Agaricomycetes</taxon>
        <taxon>Russulales</taxon>
        <taxon>Lachnocladiaceae</taxon>
        <taxon>Vararia</taxon>
    </lineage>
</organism>
<proteinExistence type="predicted"/>
<comment type="caution">
    <text evidence="1">The sequence shown here is derived from an EMBL/GenBank/DDBJ whole genome shotgun (WGS) entry which is preliminary data.</text>
</comment>
<name>A0ACB8QZI7_9AGAM</name>
<evidence type="ECO:0000313" key="1">
    <source>
        <dbReference type="EMBL" id="KAI0036945.1"/>
    </source>
</evidence>
<keyword evidence="2" id="KW-1185">Reference proteome</keyword>
<evidence type="ECO:0000313" key="2">
    <source>
        <dbReference type="Proteomes" id="UP000814128"/>
    </source>
</evidence>
<dbReference type="Proteomes" id="UP000814128">
    <property type="component" value="Unassembled WGS sequence"/>
</dbReference>
<dbReference type="EMBL" id="MU273467">
    <property type="protein sequence ID" value="KAI0036945.1"/>
    <property type="molecule type" value="Genomic_DNA"/>
</dbReference>
<sequence>MAAQSASNASSLAPATRSLSAGPSSYTLPALVEEPEPVLSLDSKPSSQDLSPTATAFEDHHPARPRERRVTTIARRIHGWSWQAFPIGMGTSAVYVTMSGLRQRSSTLRVVETIFFFLNIAIFLINVSTLVLQAILYPQQARRLVTDSNKNIFIPLVVLSYATIIIGIINYGVTPGVVEEELAYVLFWIYVVAAVGLSFPLLMIWYNEKHDITKFTPAWMFFMFPMMLVGVVAFNTLRTMNPADSKAVGVLFLGYFFQGIGFFVTMFYICIYFLRIMMTGFMDGHQANGAFVAVGPPGFTALALINLGSNARTILPQHGLISETAGEVWYAASVLTALMLYGLAVFLVIFGALPYWFKLHKHLHEILGCWALTFPNVGWIASTGALGNALNIPGLFDVQIVFVIAMAFLWLILVAFTAVAFKRGLILIAKPEDVLDDERRRQEAKEMV</sequence>